<accession>A0A0N4XC97</accession>
<dbReference type="WBParaSite" id="NBR_0000006001-mRNA-1">
    <property type="protein sequence ID" value="NBR_0000006001-mRNA-1"/>
    <property type="gene ID" value="NBR_0000006001"/>
</dbReference>
<reference evidence="2 3" key="2">
    <citation type="submission" date="2018-11" db="EMBL/GenBank/DDBJ databases">
        <authorList>
            <consortium name="Pathogen Informatics"/>
        </authorList>
    </citation>
    <scope>NUCLEOTIDE SEQUENCE [LARGE SCALE GENOMIC DNA]</scope>
</reference>
<dbReference type="EMBL" id="UYSL01000010">
    <property type="protein sequence ID" value="VDL61885.1"/>
    <property type="molecule type" value="Genomic_DNA"/>
</dbReference>
<dbReference type="Pfam" id="PF24522">
    <property type="entry name" value="KRIT1_FRMD8_FERM_C"/>
    <property type="match status" value="1"/>
</dbReference>
<evidence type="ECO:0000313" key="3">
    <source>
        <dbReference type="Proteomes" id="UP000271162"/>
    </source>
</evidence>
<organism evidence="4">
    <name type="scientific">Nippostrongylus brasiliensis</name>
    <name type="common">Rat hookworm</name>
    <dbReference type="NCBI Taxonomy" id="27835"/>
    <lineage>
        <taxon>Eukaryota</taxon>
        <taxon>Metazoa</taxon>
        <taxon>Ecdysozoa</taxon>
        <taxon>Nematoda</taxon>
        <taxon>Chromadorea</taxon>
        <taxon>Rhabditida</taxon>
        <taxon>Rhabditina</taxon>
        <taxon>Rhabditomorpha</taxon>
        <taxon>Strongyloidea</taxon>
        <taxon>Heligmosomidae</taxon>
        <taxon>Nippostrongylus</taxon>
    </lineage>
</organism>
<evidence type="ECO:0000313" key="2">
    <source>
        <dbReference type="EMBL" id="VDL61885.1"/>
    </source>
</evidence>
<reference evidence="4" key="1">
    <citation type="submission" date="2017-02" db="UniProtKB">
        <authorList>
            <consortium name="WormBaseParasite"/>
        </authorList>
    </citation>
    <scope>IDENTIFICATION</scope>
</reference>
<dbReference type="AlphaFoldDB" id="A0A0N4XC97"/>
<dbReference type="InterPro" id="IPR011993">
    <property type="entry name" value="PH-like_dom_sf"/>
</dbReference>
<dbReference type="Proteomes" id="UP000271162">
    <property type="component" value="Unassembled WGS sequence"/>
</dbReference>
<dbReference type="OMA" id="ASYDHHE"/>
<evidence type="ECO:0000313" key="4">
    <source>
        <dbReference type="WBParaSite" id="NBR_0000006001-mRNA-1"/>
    </source>
</evidence>
<proteinExistence type="predicted"/>
<feature type="domain" description="KRIT1/FRMD8 FERM" evidence="1">
    <location>
        <begin position="9"/>
        <end position="73"/>
    </location>
</feature>
<keyword evidence="3" id="KW-1185">Reference proteome</keyword>
<gene>
    <name evidence="2" type="ORF">NBR_LOCUS61</name>
</gene>
<dbReference type="STRING" id="27835.A0A0N4XC97"/>
<protein>
    <submittedName>
        <fullName evidence="4">DUF968 domain-containing protein</fullName>
    </submittedName>
</protein>
<dbReference type="InterPro" id="IPR057096">
    <property type="entry name" value="KRIT1_FRMD8_FERM_C"/>
</dbReference>
<evidence type="ECO:0000259" key="1">
    <source>
        <dbReference type="Pfam" id="PF24522"/>
    </source>
</evidence>
<sequence length="89" mass="9860">MEPHISRLRAHCGVNDYGLHLINAATMALMASYDHHELKWTFDTGKPFLEVHARSHGHQMTIRTPQAAYVAMLLKKLSGQTTSDGSSAT</sequence>
<name>A0A0N4XC97_NIPBR</name>
<dbReference type="Gene3D" id="2.30.29.30">
    <property type="entry name" value="Pleckstrin-homology domain (PH domain)/Phosphotyrosine-binding domain (PTB)"/>
    <property type="match status" value="1"/>
</dbReference>